<dbReference type="PANTHER" id="PTHR47055:SF3">
    <property type="entry name" value="PHORBOL-ESTER_DAG-TYPE DOMAIN-CONTAINING PROTEIN"/>
    <property type="match status" value="1"/>
</dbReference>
<dbReference type="EMBL" id="BMAW01069837">
    <property type="protein sequence ID" value="GFT70827.1"/>
    <property type="molecule type" value="Genomic_DNA"/>
</dbReference>
<feature type="domain" description="PiggyBac transposable element-derived protein" evidence="1">
    <location>
        <begin position="3"/>
        <end position="57"/>
    </location>
</feature>
<accession>A0A8X6PHJ3</accession>
<dbReference type="GO" id="GO:0043565">
    <property type="term" value="F:sequence-specific DNA binding"/>
    <property type="evidence" value="ECO:0007669"/>
    <property type="project" value="TreeGrafter"/>
</dbReference>
<dbReference type="InterPro" id="IPR029526">
    <property type="entry name" value="PGBD"/>
</dbReference>
<evidence type="ECO:0000259" key="1">
    <source>
        <dbReference type="Pfam" id="PF13843"/>
    </source>
</evidence>
<evidence type="ECO:0000313" key="3">
    <source>
        <dbReference type="Proteomes" id="UP000887013"/>
    </source>
</evidence>
<feature type="non-terminal residue" evidence="2">
    <location>
        <position position="1"/>
    </location>
</feature>
<dbReference type="Pfam" id="PF13843">
    <property type="entry name" value="DDE_Tnp_1_7"/>
    <property type="match status" value="1"/>
</dbReference>
<organism evidence="2 3">
    <name type="scientific">Nephila pilipes</name>
    <name type="common">Giant wood spider</name>
    <name type="synonym">Nephila maculata</name>
    <dbReference type="NCBI Taxonomy" id="299642"/>
    <lineage>
        <taxon>Eukaryota</taxon>
        <taxon>Metazoa</taxon>
        <taxon>Ecdysozoa</taxon>
        <taxon>Arthropoda</taxon>
        <taxon>Chelicerata</taxon>
        <taxon>Arachnida</taxon>
        <taxon>Araneae</taxon>
        <taxon>Araneomorphae</taxon>
        <taxon>Entelegynae</taxon>
        <taxon>Araneoidea</taxon>
        <taxon>Nephilidae</taxon>
        <taxon>Nephila</taxon>
    </lineage>
</organism>
<sequence length="63" mass="7321">IPNEQQLPVDESMVPYFGHHGYKQFIKGKTVKFGYRVWCLSTKLGYLMPFELYRGAGTVSDEY</sequence>
<dbReference type="PANTHER" id="PTHR47055">
    <property type="entry name" value="DDE_TNP_1_7 DOMAIN-CONTAINING PROTEIN"/>
    <property type="match status" value="1"/>
</dbReference>
<protein>
    <recommendedName>
        <fullName evidence="1">PiggyBac transposable element-derived protein domain-containing protein</fullName>
    </recommendedName>
</protein>
<gene>
    <name evidence="2" type="ORF">NPIL_227581</name>
</gene>
<dbReference type="OrthoDB" id="6437305at2759"/>
<reference evidence="2" key="1">
    <citation type="submission" date="2020-08" db="EMBL/GenBank/DDBJ databases">
        <title>Multicomponent nature underlies the extraordinary mechanical properties of spider dragline silk.</title>
        <authorList>
            <person name="Kono N."/>
            <person name="Nakamura H."/>
            <person name="Mori M."/>
            <person name="Yoshida Y."/>
            <person name="Ohtoshi R."/>
            <person name="Malay A.D."/>
            <person name="Moran D.A.P."/>
            <person name="Tomita M."/>
            <person name="Numata K."/>
            <person name="Arakawa K."/>
        </authorList>
    </citation>
    <scope>NUCLEOTIDE SEQUENCE</scope>
</reference>
<evidence type="ECO:0000313" key="2">
    <source>
        <dbReference type="EMBL" id="GFT70827.1"/>
    </source>
</evidence>
<dbReference type="InterPro" id="IPR052638">
    <property type="entry name" value="PiggyBac_TE-derived"/>
</dbReference>
<comment type="caution">
    <text evidence="2">The sequence shown here is derived from an EMBL/GenBank/DDBJ whole genome shotgun (WGS) entry which is preliminary data.</text>
</comment>
<dbReference type="AlphaFoldDB" id="A0A8X6PHJ3"/>
<keyword evidence="3" id="KW-1185">Reference proteome</keyword>
<name>A0A8X6PHJ3_NEPPI</name>
<dbReference type="Proteomes" id="UP000887013">
    <property type="component" value="Unassembled WGS sequence"/>
</dbReference>
<proteinExistence type="predicted"/>